<feature type="domain" description="PDZ" evidence="1">
    <location>
        <begin position="92"/>
        <end position="168"/>
    </location>
</feature>
<dbReference type="InterPro" id="IPR001478">
    <property type="entry name" value="PDZ"/>
</dbReference>
<feature type="domain" description="PDZ" evidence="1">
    <location>
        <begin position="192"/>
        <end position="276"/>
    </location>
</feature>
<dbReference type="PROSITE" id="PS50106">
    <property type="entry name" value="PDZ"/>
    <property type="match status" value="3"/>
</dbReference>
<feature type="domain" description="PDZ" evidence="1">
    <location>
        <begin position="1"/>
        <end position="82"/>
    </location>
</feature>
<dbReference type="SMART" id="SM00228">
    <property type="entry name" value="PDZ"/>
    <property type="match status" value="3"/>
</dbReference>
<proteinExistence type="predicted"/>
<protein>
    <recommendedName>
        <fullName evidence="1">PDZ domain-containing protein</fullName>
    </recommendedName>
</protein>
<organism evidence="2 3">
    <name type="scientific">Nematostella vectensis</name>
    <name type="common">Starlet sea anemone</name>
    <dbReference type="NCBI Taxonomy" id="45351"/>
    <lineage>
        <taxon>Eukaryota</taxon>
        <taxon>Metazoa</taxon>
        <taxon>Cnidaria</taxon>
        <taxon>Anthozoa</taxon>
        <taxon>Hexacorallia</taxon>
        <taxon>Actiniaria</taxon>
        <taxon>Edwardsiidae</taxon>
        <taxon>Nematostella</taxon>
    </lineage>
</organism>
<gene>
    <name evidence="2" type="ORF">NEMVEDRAFT_v1g91976</name>
</gene>
<dbReference type="Proteomes" id="UP000001593">
    <property type="component" value="Unassembled WGS sequence"/>
</dbReference>
<name>A7RSE9_NEMVE</name>
<dbReference type="Pfam" id="PF00595">
    <property type="entry name" value="PDZ"/>
    <property type="match status" value="3"/>
</dbReference>
<dbReference type="HOGENOM" id="CLU_1010369_0_0_1"/>
<sequence length="276" mass="29863">QLLKEDQGIGLMVIGGLDTPLGMLYIKDIQPGTPAEKCGHLRTGDQLLQVNDECLVGVTHAYALEVLKNTPPLVKLTVARKKDPDRDSDVFTVELKKDSKGSLGIHVSGGVGTNCIDVRHVVPLGVAAKDGRIRKGDRVLSVNGRSTKGLTHQEVLNLLQNLPRRVRLFSGGNGKAFKEILQKTPPEPSVKEITLEKGPSGLGFSVGGGRDSLYGDTPIYIKYVFKDSASSRSGLEIGDEVLEVNGRHMRGMTNVEALEAIRALPYGAIVIRVRRK</sequence>
<dbReference type="PANTHER" id="PTHR11324">
    <property type="entry name" value="IL16-RELATED"/>
    <property type="match status" value="1"/>
</dbReference>
<dbReference type="OMA" id="CGCAACK"/>
<dbReference type="Gene3D" id="2.30.42.10">
    <property type="match status" value="3"/>
</dbReference>
<dbReference type="InParanoid" id="A7RSE9"/>
<dbReference type="EMBL" id="DS469534">
    <property type="protein sequence ID" value="EDO45624.1"/>
    <property type="molecule type" value="Genomic_DNA"/>
</dbReference>
<reference evidence="2 3" key="1">
    <citation type="journal article" date="2007" name="Science">
        <title>Sea anemone genome reveals ancestral eumetazoan gene repertoire and genomic organization.</title>
        <authorList>
            <person name="Putnam N.H."/>
            <person name="Srivastava M."/>
            <person name="Hellsten U."/>
            <person name="Dirks B."/>
            <person name="Chapman J."/>
            <person name="Salamov A."/>
            <person name="Terry A."/>
            <person name="Shapiro H."/>
            <person name="Lindquist E."/>
            <person name="Kapitonov V.V."/>
            <person name="Jurka J."/>
            <person name="Genikhovich G."/>
            <person name="Grigoriev I.V."/>
            <person name="Lucas S.M."/>
            <person name="Steele R.E."/>
            <person name="Finnerty J.R."/>
            <person name="Technau U."/>
            <person name="Martindale M.Q."/>
            <person name="Rokhsar D.S."/>
        </authorList>
    </citation>
    <scope>NUCLEOTIDE SEQUENCE [LARGE SCALE GENOMIC DNA]</scope>
    <source>
        <strain evidence="3">CH2 X CH6</strain>
    </source>
</reference>
<dbReference type="PhylomeDB" id="A7RSE9"/>
<feature type="non-terminal residue" evidence="2">
    <location>
        <position position="276"/>
    </location>
</feature>
<dbReference type="STRING" id="45351.A7RSE9"/>
<dbReference type="AlphaFoldDB" id="A7RSE9"/>
<dbReference type="PANTHER" id="PTHR11324:SF16">
    <property type="entry name" value="PDZ DOMAIN-CONTAINING PROTEIN 2"/>
    <property type="match status" value="1"/>
</dbReference>
<evidence type="ECO:0000259" key="1">
    <source>
        <dbReference type="PROSITE" id="PS50106"/>
    </source>
</evidence>
<dbReference type="SUPFAM" id="SSF50156">
    <property type="entry name" value="PDZ domain-like"/>
    <property type="match status" value="3"/>
</dbReference>
<evidence type="ECO:0000313" key="2">
    <source>
        <dbReference type="EMBL" id="EDO45624.1"/>
    </source>
</evidence>
<accession>A7RSE9</accession>
<keyword evidence="3" id="KW-1185">Reference proteome</keyword>
<dbReference type="InterPro" id="IPR036034">
    <property type="entry name" value="PDZ_sf"/>
</dbReference>
<evidence type="ECO:0000313" key="3">
    <source>
        <dbReference type="Proteomes" id="UP000001593"/>
    </source>
</evidence>
<dbReference type="eggNOG" id="KOG3528">
    <property type="taxonomic scope" value="Eukaryota"/>
</dbReference>